<name>B9L6V1_NAUPA</name>
<dbReference type="EMBL" id="CP001279">
    <property type="protein sequence ID" value="ACM93282.1"/>
    <property type="molecule type" value="Genomic_DNA"/>
</dbReference>
<dbReference type="PROSITE" id="PS51464">
    <property type="entry name" value="SIS"/>
    <property type="match status" value="1"/>
</dbReference>
<dbReference type="GO" id="GO:2001061">
    <property type="term" value="P:D-glycero-D-manno-heptose 7-phosphate biosynthetic process"/>
    <property type="evidence" value="ECO:0007669"/>
    <property type="project" value="UniProtKB-UniPathway"/>
</dbReference>
<dbReference type="UniPathway" id="UPA00041">
    <property type="reaction ID" value="UER00436"/>
</dbReference>
<dbReference type="STRING" id="598659.NAMH_1708"/>
<reference evidence="11 12" key="1">
    <citation type="journal article" date="2009" name="PLoS Genet.">
        <title>Adaptations to submarine hydrothermal environments exemplified by the genome of Nautilia profundicola.</title>
        <authorList>
            <person name="Campbell B.J."/>
            <person name="Smith J.L."/>
            <person name="Hanson T.E."/>
            <person name="Klotz M.G."/>
            <person name="Stein L.Y."/>
            <person name="Lee C.K."/>
            <person name="Wu D."/>
            <person name="Robinson J.M."/>
            <person name="Khouri H.M."/>
            <person name="Eisen J.A."/>
            <person name="Cary S.C."/>
        </authorList>
    </citation>
    <scope>NUCLEOTIDE SEQUENCE [LARGE SCALE GENOMIC DNA]</scope>
    <source>
        <strain evidence="12">ATCC BAA-1463 / DSM 18972 / AmH</strain>
    </source>
</reference>
<feature type="binding site" evidence="9">
    <location>
        <position position="60"/>
    </location>
    <ligand>
        <name>Zn(2+)</name>
        <dbReference type="ChEBI" id="CHEBI:29105"/>
    </ligand>
</feature>
<comment type="subcellular location">
    <subcellularLocation>
        <location evidence="2 9">Cytoplasm</location>
    </subcellularLocation>
</comment>
<protein>
    <recommendedName>
        <fullName evidence="9">Phosphoheptose isomerase</fullName>
        <ecNumber evidence="9">5.3.1.28</ecNumber>
    </recommendedName>
    <alternativeName>
        <fullName evidence="9">Sedoheptulose 7-phosphate isomerase</fullName>
    </alternativeName>
</protein>
<dbReference type="AlphaFoldDB" id="B9L6V1"/>
<dbReference type="HAMAP" id="MF_00067">
    <property type="entry name" value="GmhA"/>
    <property type="match status" value="1"/>
</dbReference>
<feature type="binding site" evidence="9">
    <location>
        <position position="56"/>
    </location>
    <ligand>
        <name>Zn(2+)</name>
        <dbReference type="ChEBI" id="CHEBI:29105"/>
    </ligand>
</feature>
<dbReference type="GO" id="GO:0005737">
    <property type="term" value="C:cytoplasm"/>
    <property type="evidence" value="ECO:0007669"/>
    <property type="project" value="UniProtKB-SubCell"/>
</dbReference>
<comment type="function">
    <text evidence="9">Catalyzes the isomerization of sedoheptulose 7-phosphate in D-glycero-D-manno-heptose 7-phosphate.</text>
</comment>
<dbReference type="Gene3D" id="3.40.50.10490">
    <property type="entry name" value="Glucose-6-phosphate isomerase like protein, domain 1"/>
    <property type="match status" value="1"/>
</dbReference>
<gene>
    <name evidence="9 11" type="primary">gmhA</name>
    <name evidence="11" type="ordered locus">NAMH_1708</name>
</gene>
<evidence type="ECO:0000256" key="5">
    <source>
        <dbReference type="ARBA" id="ARBA00022723"/>
    </source>
</evidence>
<dbReference type="GO" id="GO:0005975">
    <property type="term" value="P:carbohydrate metabolic process"/>
    <property type="evidence" value="ECO:0007669"/>
    <property type="project" value="UniProtKB-UniRule"/>
</dbReference>
<accession>B9L6V1</accession>
<sequence>MDNLKKCLQEHIQTAKKTEDLLSLIKEAGELCLNALKNGNKVMLCGNGGSAADSQHIAAELSGRFKKERIPLAGIALTTDTSALTAIGNDYGYEYVFSRQLEALGKEGDVLIAISTSGNSRNVIKAIESAKKTGIKVITLSGKDGGKMKEMGDVNIVIPSNDTPRIQEMHIMVGHMICALIDEGF</sequence>
<dbReference type="Proteomes" id="UP000000448">
    <property type="component" value="Chromosome"/>
</dbReference>
<evidence type="ECO:0000256" key="9">
    <source>
        <dbReference type="HAMAP-Rule" id="MF_00067"/>
    </source>
</evidence>
<evidence type="ECO:0000256" key="7">
    <source>
        <dbReference type="ARBA" id="ARBA00023235"/>
    </source>
</evidence>
<dbReference type="GO" id="GO:0008270">
    <property type="term" value="F:zinc ion binding"/>
    <property type="evidence" value="ECO:0007669"/>
    <property type="project" value="UniProtKB-UniRule"/>
</dbReference>
<comment type="similarity">
    <text evidence="3 9">Belongs to the SIS family. GmhA subfamily.</text>
</comment>
<feature type="binding site" evidence="9">
    <location>
        <begin position="47"/>
        <end position="49"/>
    </location>
    <ligand>
        <name>substrate</name>
    </ligand>
</feature>
<feature type="binding site" evidence="9">
    <location>
        <position position="175"/>
    </location>
    <ligand>
        <name>Zn(2+)</name>
        <dbReference type="ChEBI" id="CHEBI:29105"/>
    </ligand>
</feature>
<feature type="binding site" evidence="9">
    <location>
        <begin position="115"/>
        <end position="117"/>
    </location>
    <ligand>
        <name>substrate</name>
    </ligand>
</feature>
<comment type="catalytic activity">
    <reaction evidence="1 9">
        <text>2 D-sedoheptulose 7-phosphate = D-glycero-alpha-D-manno-heptose 7-phosphate + D-glycero-beta-D-manno-heptose 7-phosphate</text>
        <dbReference type="Rhea" id="RHEA:27489"/>
        <dbReference type="ChEBI" id="CHEBI:57483"/>
        <dbReference type="ChEBI" id="CHEBI:60203"/>
        <dbReference type="ChEBI" id="CHEBI:60204"/>
        <dbReference type="EC" id="5.3.1.28"/>
    </reaction>
</comment>
<dbReference type="Pfam" id="PF13580">
    <property type="entry name" value="SIS_2"/>
    <property type="match status" value="1"/>
</dbReference>
<dbReference type="InterPro" id="IPR050099">
    <property type="entry name" value="SIS_GmhA/DiaA_subfam"/>
</dbReference>
<dbReference type="InterPro" id="IPR004515">
    <property type="entry name" value="Phosphoheptose_Isoase"/>
</dbReference>
<dbReference type="SUPFAM" id="SSF53697">
    <property type="entry name" value="SIS domain"/>
    <property type="match status" value="1"/>
</dbReference>
<comment type="miscellaneous">
    <text evidence="9">The reaction produces a racemic mixture of D-glycero-alpha-D-manno-heptose 7-phosphate and D-glycero-beta-D-manno-heptose 7-phosphate.</text>
</comment>
<feature type="domain" description="SIS" evidence="10">
    <location>
        <begin position="32"/>
        <end position="185"/>
    </location>
</feature>
<comment type="cofactor">
    <cofactor evidence="9">
        <name>Zn(2+)</name>
        <dbReference type="ChEBI" id="CHEBI:29105"/>
    </cofactor>
    <text evidence="9">Binds 1 zinc ion per subunit.</text>
</comment>
<feature type="binding site" evidence="9">
    <location>
        <position position="120"/>
    </location>
    <ligand>
        <name>substrate</name>
    </ligand>
</feature>
<evidence type="ECO:0000256" key="1">
    <source>
        <dbReference type="ARBA" id="ARBA00000348"/>
    </source>
</evidence>
<dbReference type="HOGENOM" id="CLU_080999_4_0_7"/>
<dbReference type="OrthoDB" id="9810929at2"/>
<keyword evidence="7 9" id="KW-0413">Isomerase</keyword>
<dbReference type="GO" id="GO:0097367">
    <property type="term" value="F:carbohydrate derivative binding"/>
    <property type="evidence" value="ECO:0007669"/>
    <property type="project" value="InterPro"/>
</dbReference>
<proteinExistence type="inferred from homology"/>
<keyword evidence="4 9" id="KW-0963">Cytoplasm</keyword>
<comment type="pathway">
    <text evidence="9">Carbohydrate biosynthesis; D-glycero-D-manno-heptose 7-phosphate biosynthesis; D-glycero-alpha-D-manno-heptose 7-phosphate and D-glycero-beta-D-manno-heptose 7-phosphate from sedoheptulose 7-phosphate: step 1/1.</text>
</comment>
<keyword evidence="6 9" id="KW-0862">Zinc</keyword>
<evidence type="ECO:0000256" key="2">
    <source>
        <dbReference type="ARBA" id="ARBA00004496"/>
    </source>
</evidence>
<dbReference type="EC" id="5.3.1.28" evidence="9"/>
<evidence type="ECO:0000259" key="10">
    <source>
        <dbReference type="PROSITE" id="PS51464"/>
    </source>
</evidence>
<dbReference type="CDD" id="cd05006">
    <property type="entry name" value="SIS_GmhA"/>
    <property type="match status" value="1"/>
</dbReference>
<evidence type="ECO:0000256" key="6">
    <source>
        <dbReference type="ARBA" id="ARBA00022833"/>
    </source>
</evidence>
<feature type="binding site" evidence="9">
    <location>
        <position position="60"/>
    </location>
    <ligand>
        <name>substrate</name>
    </ligand>
</feature>
<dbReference type="RefSeq" id="WP_015902334.1">
    <property type="nucleotide sequence ID" value="NC_012115.1"/>
</dbReference>
<dbReference type="KEGG" id="nam:NAMH_1708"/>
<feature type="binding site" evidence="9">
    <location>
        <begin position="89"/>
        <end position="90"/>
    </location>
    <ligand>
        <name>substrate</name>
    </ligand>
</feature>
<keyword evidence="5 9" id="KW-0479">Metal-binding</keyword>
<dbReference type="PANTHER" id="PTHR30390:SF6">
    <property type="entry name" value="DNAA INITIATOR-ASSOCIATING PROTEIN DIAA"/>
    <property type="match status" value="1"/>
</dbReference>
<dbReference type="InterPro" id="IPR001347">
    <property type="entry name" value="SIS_dom"/>
</dbReference>
<evidence type="ECO:0000256" key="3">
    <source>
        <dbReference type="ARBA" id="ARBA00009894"/>
    </source>
</evidence>
<dbReference type="InterPro" id="IPR046348">
    <property type="entry name" value="SIS_dom_sf"/>
</dbReference>
<dbReference type="PANTHER" id="PTHR30390">
    <property type="entry name" value="SEDOHEPTULOSE 7-PHOSPHATE ISOMERASE / DNAA INITIATOR-ASSOCIATING FACTOR FOR REPLICATION INITIATION"/>
    <property type="match status" value="1"/>
</dbReference>
<dbReference type="NCBIfam" id="TIGR00441">
    <property type="entry name" value="gmhA"/>
    <property type="match status" value="1"/>
</dbReference>
<keyword evidence="12" id="KW-1185">Reference proteome</keyword>
<evidence type="ECO:0000313" key="11">
    <source>
        <dbReference type="EMBL" id="ACM93282.1"/>
    </source>
</evidence>
<feature type="binding site" evidence="9">
    <location>
        <position position="167"/>
    </location>
    <ligand>
        <name>substrate</name>
    </ligand>
</feature>
<evidence type="ECO:0000256" key="4">
    <source>
        <dbReference type="ARBA" id="ARBA00022490"/>
    </source>
</evidence>
<dbReference type="eggNOG" id="COG0279">
    <property type="taxonomic scope" value="Bacteria"/>
</dbReference>
<organism evidence="11 12">
    <name type="scientific">Nautilia profundicola (strain ATCC BAA-1463 / DSM 18972 / AmH)</name>
    <dbReference type="NCBI Taxonomy" id="598659"/>
    <lineage>
        <taxon>Bacteria</taxon>
        <taxon>Pseudomonadati</taxon>
        <taxon>Campylobacterota</taxon>
        <taxon>Epsilonproteobacteria</taxon>
        <taxon>Nautiliales</taxon>
        <taxon>Nautiliaceae</taxon>
        <taxon>Nautilia</taxon>
    </lineage>
</organism>
<keyword evidence="8 9" id="KW-0119">Carbohydrate metabolism</keyword>
<feature type="binding site" evidence="9">
    <location>
        <position position="167"/>
    </location>
    <ligand>
        <name>Zn(2+)</name>
        <dbReference type="ChEBI" id="CHEBI:29105"/>
    </ligand>
</feature>
<evidence type="ECO:0000256" key="8">
    <source>
        <dbReference type="ARBA" id="ARBA00023277"/>
    </source>
</evidence>
<dbReference type="GO" id="GO:0008968">
    <property type="term" value="F:D-sedoheptulose 7-phosphate isomerase activity"/>
    <property type="evidence" value="ECO:0007669"/>
    <property type="project" value="UniProtKB-UniRule"/>
</dbReference>
<evidence type="ECO:0000313" key="12">
    <source>
        <dbReference type="Proteomes" id="UP000000448"/>
    </source>
</evidence>
<dbReference type="InterPro" id="IPR035461">
    <property type="entry name" value="GmhA/DiaA"/>
</dbReference>